<protein>
    <submittedName>
        <fullName evidence="1">Uncharacterized protein</fullName>
    </submittedName>
</protein>
<name>A0ABR2QMP5_9ROSI</name>
<keyword evidence="2" id="KW-1185">Reference proteome</keyword>
<dbReference type="EMBL" id="JBBPBN010000035">
    <property type="protein sequence ID" value="KAK9001933.1"/>
    <property type="molecule type" value="Genomic_DNA"/>
</dbReference>
<evidence type="ECO:0000313" key="1">
    <source>
        <dbReference type="EMBL" id="KAK9001933.1"/>
    </source>
</evidence>
<accession>A0ABR2QMP5</accession>
<proteinExistence type="predicted"/>
<reference evidence="1 2" key="1">
    <citation type="journal article" date="2024" name="G3 (Bethesda)">
        <title>Genome assembly of Hibiscus sabdariffa L. provides insights into metabolisms of medicinal natural products.</title>
        <authorList>
            <person name="Kim T."/>
        </authorList>
    </citation>
    <scope>NUCLEOTIDE SEQUENCE [LARGE SCALE GENOMIC DNA]</scope>
    <source>
        <strain evidence="1">TK-2024</strain>
        <tissue evidence="1">Old leaves</tissue>
    </source>
</reference>
<comment type="caution">
    <text evidence="1">The sequence shown here is derived from an EMBL/GenBank/DDBJ whole genome shotgun (WGS) entry which is preliminary data.</text>
</comment>
<evidence type="ECO:0000313" key="2">
    <source>
        <dbReference type="Proteomes" id="UP001396334"/>
    </source>
</evidence>
<sequence>MDLAVSLWSSRVASTEYQIAVVLISDQPRHGPETMVISLYLISNYFMNAVQVSFETLTISLNMKASAALISATLDSSIYILASTPECEHFIVSDPLLFKV</sequence>
<organism evidence="1 2">
    <name type="scientific">Hibiscus sabdariffa</name>
    <name type="common">roselle</name>
    <dbReference type="NCBI Taxonomy" id="183260"/>
    <lineage>
        <taxon>Eukaryota</taxon>
        <taxon>Viridiplantae</taxon>
        <taxon>Streptophyta</taxon>
        <taxon>Embryophyta</taxon>
        <taxon>Tracheophyta</taxon>
        <taxon>Spermatophyta</taxon>
        <taxon>Magnoliopsida</taxon>
        <taxon>eudicotyledons</taxon>
        <taxon>Gunneridae</taxon>
        <taxon>Pentapetalae</taxon>
        <taxon>rosids</taxon>
        <taxon>malvids</taxon>
        <taxon>Malvales</taxon>
        <taxon>Malvaceae</taxon>
        <taxon>Malvoideae</taxon>
        <taxon>Hibiscus</taxon>
    </lineage>
</organism>
<dbReference type="Proteomes" id="UP001396334">
    <property type="component" value="Unassembled WGS sequence"/>
</dbReference>
<gene>
    <name evidence="1" type="ORF">V6N11_024628</name>
</gene>